<name>A0A9Q0IJV3_9TELE</name>
<dbReference type="Proteomes" id="UP001148018">
    <property type="component" value="Unassembled WGS sequence"/>
</dbReference>
<dbReference type="GO" id="GO:0003700">
    <property type="term" value="F:DNA-binding transcription factor activity"/>
    <property type="evidence" value="ECO:0007669"/>
    <property type="project" value="InterPro"/>
</dbReference>
<dbReference type="OrthoDB" id="5984937at2759"/>
<dbReference type="PANTHER" id="PTHR47456">
    <property type="entry name" value="PHD-TYPE DOMAIN-CONTAINING PROTEIN"/>
    <property type="match status" value="1"/>
</dbReference>
<organism evidence="1 2">
    <name type="scientific">Muraenolepis orangiensis</name>
    <name type="common">Patagonian moray cod</name>
    <dbReference type="NCBI Taxonomy" id="630683"/>
    <lineage>
        <taxon>Eukaryota</taxon>
        <taxon>Metazoa</taxon>
        <taxon>Chordata</taxon>
        <taxon>Craniata</taxon>
        <taxon>Vertebrata</taxon>
        <taxon>Euteleostomi</taxon>
        <taxon>Actinopterygii</taxon>
        <taxon>Neopterygii</taxon>
        <taxon>Teleostei</taxon>
        <taxon>Neoteleostei</taxon>
        <taxon>Acanthomorphata</taxon>
        <taxon>Zeiogadaria</taxon>
        <taxon>Gadariae</taxon>
        <taxon>Gadiformes</taxon>
        <taxon>Muraenolepidoidei</taxon>
        <taxon>Muraenolepididae</taxon>
        <taxon>Muraenolepis</taxon>
    </lineage>
</organism>
<dbReference type="EMBL" id="JANIIK010000048">
    <property type="protein sequence ID" value="KAJ3599681.1"/>
    <property type="molecule type" value="Genomic_DNA"/>
</dbReference>
<protein>
    <submittedName>
        <fullName evidence="1">Uncharacterized protein</fullName>
    </submittedName>
</protein>
<dbReference type="PANTHER" id="PTHR47456:SF1">
    <property type="entry name" value="PHD-TYPE DOMAIN-CONTAINING PROTEIN"/>
    <property type="match status" value="1"/>
</dbReference>
<gene>
    <name evidence="1" type="ORF">NHX12_033637</name>
</gene>
<keyword evidence="2" id="KW-1185">Reference proteome</keyword>
<comment type="caution">
    <text evidence="1">The sequence shown here is derived from an EMBL/GenBank/DDBJ whole genome shotgun (WGS) entry which is preliminary data.</text>
</comment>
<sequence>MEEQQQQHTFNDLREVESFIEQNEAATMTKFVVYGTHASFFDNLWQPSSHPRVFWEWSRGEGTPTLPFTGTPFMFIGTKEMGCHLGRDISESKKRRDRLHQDNACTRKRRKRKSVQDCKKIGCPAILTVTRVAAFPQFKIVDNKDRTKRAASARLKQALQRDPVTWENLYIIKTPSPSAHVGHAVSGELIWSRKTFVRKECVDLLKHLTDKVLLVEEQRGLEHIKKRLVDLLEDVQPMVPNEARSPLMDVSEGKRLKEKSVTGLLAHSVKCGSHVVHLQSTCQIQTTNPA</sequence>
<dbReference type="Pfam" id="PF15299">
    <property type="entry name" value="ALS2CR8"/>
    <property type="match status" value="1"/>
</dbReference>
<dbReference type="AlphaFoldDB" id="A0A9Q0IJV3"/>
<evidence type="ECO:0000313" key="2">
    <source>
        <dbReference type="Proteomes" id="UP001148018"/>
    </source>
</evidence>
<accession>A0A9Q0IJV3</accession>
<proteinExistence type="predicted"/>
<reference evidence="1" key="1">
    <citation type="submission" date="2022-07" db="EMBL/GenBank/DDBJ databases">
        <title>Chromosome-level genome of Muraenolepis orangiensis.</title>
        <authorList>
            <person name="Kim J."/>
        </authorList>
    </citation>
    <scope>NUCLEOTIDE SEQUENCE</scope>
    <source>
        <strain evidence="1">KU_S4_2022</strain>
        <tissue evidence="1">Muscle</tissue>
    </source>
</reference>
<evidence type="ECO:0000313" key="1">
    <source>
        <dbReference type="EMBL" id="KAJ3599681.1"/>
    </source>
</evidence>
<dbReference type="InterPro" id="IPR029309">
    <property type="entry name" value="CaRF"/>
</dbReference>